<dbReference type="Proteomes" id="UP001597218">
    <property type="component" value="Unassembled WGS sequence"/>
</dbReference>
<protein>
    <submittedName>
        <fullName evidence="2">Uncharacterized protein</fullName>
    </submittedName>
</protein>
<sequence length="101" mass="11647">MKKDDRFTTHKKIVNPNSWTETAAHLDHAAGEYEPLSTSDYTEPENSIDLVSNNEKVPEKSLMPIENENEEEFRQEKSAKKRNDEIEDIRSSYDALGHDLP</sequence>
<accession>A0ABW4SDV5</accession>
<keyword evidence="3" id="KW-1185">Reference proteome</keyword>
<reference evidence="3" key="1">
    <citation type="journal article" date="2019" name="Int. J. Syst. Evol. Microbiol.">
        <title>The Global Catalogue of Microorganisms (GCM) 10K type strain sequencing project: providing services to taxonomists for standard genome sequencing and annotation.</title>
        <authorList>
            <consortium name="The Broad Institute Genomics Platform"/>
            <consortium name="The Broad Institute Genome Sequencing Center for Infectious Disease"/>
            <person name="Wu L."/>
            <person name="Ma J."/>
        </authorList>
    </citation>
    <scope>NUCLEOTIDE SEQUENCE [LARGE SCALE GENOMIC DNA]</scope>
    <source>
        <strain evidence="3">CGMCC 4.7177</strain>
    </source>
</reference>
<gene>
    <name evidence="2" type="ORF">ACFSFY_01920</name>
</gene>
<dbReference type="EMBL" id="JBHUGI010000004">
    <property type="protein sequence ID" value="MFD1926831.1"/>
    <property type="molecule type" value="Genomic_DNA"/>
</dbReference>
<evidence type="ECO:0000256" key="1">
    <source>
        <dbReference type="SAM" id="MobiDB-lite"/>
    </source>
</evidence>
<feature type="compositionally biased region" description="Basic and acidic residues" evidence="1">
    <location>
        <begin position="72"/>
        <end position="101"/>
    </location>
</feature>
<organism evidence="2 3">
    <name type="scientific">Sporosarcina siberiensis</name>
    <dbReference type="NCBI Taxonomy" id="1365606"/>
    <lineage>
        <taxon>Bacteria</taxon>
        <taxon>Bacillati</taxon>
        <taxon>Bacillota</taxon>
        <taxon>Bacilli</taxon>
        <taxon>Bacillales</taxon>
        <taxon>Caryophanaceae</taxon>
        <taxon>Sporosarcina</taxon>
    </lineage>
</organism>
<evidence type="ECO:0000313" key="3">
    <source>
        <dbReference type="Proteomes" id="UP001597218"/>
    </source>
</evidence>
<dbReference type="RefSeq" id="WP_381535486.1">
    <property type="nucleotide sequence ID" value="NZ_JBHUGI010000004.1"/>
</dbReference>
<evidence type="ECO:0000313" key="2">
    <source>
        <dbReference type="EMBL" id="MFD1926831.1"/>
    </source>
</evidence>
<name>A0ABW4SDV5_9BACL</name>
<proteinExistence type="predicted"/>
<comment type="caution">
    <text evidence="2">The sequence shown here is derived from an EMBL/GenBank/DDBJ whole genome shotgun (WGS) entry which is preliminary data.</text>
</comment>
<feature type="region of interest" description="Disordered" evidence="1">
    <location>
        <begin position="60"/>
        <end position="101"/>
    </location>
</feature>